<keyword evidence="2" id="KW-1185">Reference proteome</keyword>
<accession>A0A7J6V398</accession>
<comment type="caution">
    <text evidence="1">The sequence shown here is derived from an EMBL/GenBank/DDBJ whole genome shotgun (WGS) entry which is preliminary data.</text>
</comment>
<protein>
    <submittedName>
        <fullName evidence="1">Uncharacterized protein</fullName>
    </submittedName>
</protein>
<reference evidence="1 2" key="1">
    <citation type="submission" date="2020-06" db="EMBL/GenBank/DDBJ databases">
        <title>Transcriptomic and genomic resources for Thalictrum thalictroides and T. hernandezii: Facilitating candidate gene discovery in an emerging model plant lineage.</title>
        <authorList>
            <person name="Arias T."/>
            <person name="Riano-Pachon D.M."/>
            <person name="Di Stilio V.S."/>
        </authorList>
    </citation>
    <scope>NUCLEOTIDE SEQUENCE [LARGE SCALE GENOMIC DNA]</scope>
    <source>
        <strain evidence="2">cv. WT478/WT964</strain>
        <tissue evidence="1">Leaves</tissue>
    </source>
</reference>
<organism evidence="1 2">
    <name type="scientific">Thalictrum thalictroides</name>
    <name type="common">Rue-anemone</name>
    <name type="synonym">Anemone thalictroides</name>
    <dbReference type="NCBI Taxonomy" id="46969"/>
    <lineage>
        <taxon>Eukaryota</taxon>
        <taxon>Viridiplantae</taxon>
        <taxon>Streptophyta</taxon>
        <taxon>Embryophyta</taxon>
        <taxon>Tracheophyta</taxon>
        <taxon>Spermatophyta</taxon>
        <taxon>Magnoliopsida</taxon>
        <taxon>Ranunculales</taxon>
        <taxon>Ranunculaceae</taxon>
        <taxon>Thalictroideae</taxon>
        <taxon>Thalictrum</taxon>
    </lineage>
</organism>
<dbReference type="AlphaFoldDB" id="A0A7J6V398"/>
<dbReference type="EMBL" id="JABWDY010039015">
    <property type="protein sequence ID" value="KAF5179277.1"/>
    <property type="molecule type" value="Genomic_DNA"/>
</dbReference>
<gene>
    <name evidence="1" type="ORF">FRX31_031136</name>
</gene>
<proteinExistence type="predicted"/>
<evidence type="ECO:0000313" key="2">
    <source>
        <dbReference type="Proteomes" id="UP000554482"/>
    </source>
</evidence>
<evidence type="ECO:0000313" key="1">
    <source>
        <dbReference type="EMBL" id="KAF5179277.1"/>
    </source>
</evidence>
<name>A0A7J6V398_THATH</name>
<dbReference type="Proteomes" id="UP000554482">
    <property type="component" value="Unassembled WGS sequence"/>
</dbReference>
<sequence length="84" mass="9440">MSLADILVPRLTNAANRFLILHPCLEVLQNLLGDAMRIFKEECSKLILDNGFSFEGAEFRNSITKALKTCKMGFAQRSSYTDDP</sequence>